<comment type="caution">
    <text evidence="2">The sequence shown here is derived from an EMBL/GenBank/DDBJ whole genome shotgun (WGS) entry which is preliminary data.</text>
</comment>
<dbReference type="EMBL" id="RLII01000046">
    <property type="protein sequence ID" value="RXE57630.1"/>
    <property type="molecule type" value="Genomic_DNA"/>
</dbReference>
<dbReference type="Proteomes" id="UP000289166">
    <property type="component" value="Unassembled WGS sequence"/>
</dbReference>
<gene>
    <name evidence="2" type="ORF">EFD62_16595</name>
</gene>
<protein>
    <submittedName>
        <fullName evidence="2">Uncharacterized protein</fullName>
    </submittedName>
</protein>
<evidence type="ECO:0000256" key="1">
    <source>
        <dbReference type="SAM" id="MobiDB-lite"/>
    </source>
</evidence>
<dbReference type="RefSeq" id="WP_128706522.1">
    <property type="nucleotide sequence ID" value="NZ_RLII01000046.1"/>
</dbReference>
<dbReference type="AlphaFoldDB" id="A0A4Q0I0A8"/>
<dbReference type="OrthoDB" id="2086729at2"/>
<evidence type="ECO:0000313" key="3">
    <source>
        <dbReference type="Proteomes" id="UP000289166"/>
    </source>
</evidence>
<keyword evidence="3" id="KW-1185">Reference proteome</keyword>
<reference evidence="3" key="1">
    <citation type="submission" date="2018-11" db="EMBL/GenBank/DDBJ databases">
        <title>Genome sequencing of a novel mesophilic and cellulolytic organism within the genus Hungateiclostridium.</title>
        <authorList>
            <person name="Rettenmaier R."/>
            <person name="Liebl W."/>
            <person name="Zverlov V."/>
        </authorList>
    </citation>
    <scope>NUCLEOTIDE SEQUENCE [LARGE SCALE GENOMIC DNA]</scope>
    <source>
        <strain evidence="3">N2K1</strain>
    </source>
</reference>
<evidence type="ECO:0000313" key="2">
    <source>
        <dbReference type="EMBL" id="RXE57630.1"/>
    </source>
</evidence>
<proteinExistence type="predicted"/>
<feature type="region of interest" description="Disordered" evidence="1">
    <location>
        <begin position="22"/>
        <end position="44"/>
    </location>
</feature>
<accession>A0A4Q0I0A8</accession>
<sequence>MEVPKWFDDLLKENLVPQQGYKTNINNQGGTAPKVTDPKTPGTSYELPEPWIEWLEENIINYRIIK</sequence>
<name>A0A4Q0I0A8_9FIRM</name>
<organism evidence="2 3">
    <name type="scientific">Acetivibrio mesophilus</name>
    <dbReference type="NCBI Taxonomy" id="2487273"/>
    <lineage>
        <taxon>Bacteria</taxon>
        <taxon>Bacillati</taxon>
        <taxon>Bacillota</taxon>
        <taxon>Clostridia</taxon>
        <taxon>Eubacteriales</taxon>
        <taxon>Oscillospiraceae</taxon>
        <taxon>Acetivibrio</taxon>
    </lineage>
</organism>